<feature type="compositionally biased region" description="Pro residues" evidence="5">
    <location>
        <begin position="147"/>
        <end position="164"/>
    </location>
</feature>
<dbReference type="InterPro" id="IPR056513">
    <property type="entry name" value="INO80F"/>
</dbReference>
<evidence type="ECO:0000313" key="7">
    <source>
        <dbReference type="EMBL" id="KUI65156.1"/>
    </source>
</evidence>
<feature type="compositionally biased region" description="Polar residues" evidence="5">
    <location>
        <begin position="227"/>
        <end position="242"/>
    </location>
</feature>
<dbReference type="InterPro" id="IPR009071">
    <property type="entry name" value="HMG_box_dom"/>
</dbReference>
<keyword evidence="3" id="KW-0238">DNA-binding</keyword>
<feature type="coiled-coil region" evidence="4">
    <location>
        <begin position="97"/>
        <end position="131"/>
    </location>
</feature>
<reference evidence="7" key="1">
    <citation type="submission" date="2014-12" db="EMBL/GenBank/DDBJ databases">
        <title>Genome Sequence of Valsa Canker Pathogens Uncovers a Specific Adaption of Colonization on Woody Bark.</title>
        <authorList>
            <person name="Yin Z."/>
            <person name="Liu H."/>
            <person name="Gao X."/>
            <person name="Li Z."/>
            <person name="Song N."/>
            <person name="Ke X."/>
            <person name="Dai Q."/>
            <person name="Wu Y."/>
            <person name="Sun Y."/>
            <person name="Xu J.-R."/>
            <person name="Kang Z.K."/>
            <person name="Wang L."/>
            <person name="Huang L."/>
        </authorList>
    </citation>
    <scope>NUCLEOTIDE SEQUENCE [LARGE SCALE GENOMIC DNA]</scope>
    <source>
        <strain evidence="7">03-8</strain>
    </source>
</reference>
<protein>
    <recommendedName>
        <fullName evidence="6">HMG box domain-containing protein</fullName>
    </recommendedName>
</protein>
<proteinExistence type="predicted"/>
<evidence type="ECO:0000256" key="4">
    <source>
        <dbReference type="SAM" id="Coils"/>
    </source>
</evidence>
<dbReference type="GO" id="GO:0005634">
    <property type="term" value="C:nucleus"/>
    <property type="evidence" value="ECO:0007669"/>
    <property type="project" value="UniProtKB-SubCell"/>
</dbReference>
<dbReference type="SMART" id="SM00398">
    <property type="entry name" value="HMG"/>
    <property type="match status" value="1"/>
</dbReference>
<feature type="domain" description="HMG box" evidence="6">
    <location>
        <begin position="265"/>
        <end position="330"/>
    </location>
</feature>
<dbReference type="EMBL" id="CM003098">
    <property type="protein sequence ID" value="KUI65156.1"/>
    <property type="molecule type" value="Genomic_DNA"/>
</dbReference>
<feature type="compositionally biased region" description="Basic and acidic residues" evidence="5">
    <location>
        <begin position="276"/>
        <end position="315"/>
    </location>
</feature>
<dbReference type="AlphaFoldDB" id="A0A194VLU6"/>
<keyword evidence="4" id="KW-0175">Coiled coil</keyword>
<evidence type="ECO:0000256" key="1">
    <source>
        <dbReference type="ARBA" id="ARBA00004123"/>
    </source>
</evidence>
<keyword evidence="2 3" id="KW-0539">Nucleus</keyword>
<feature type="region of interest" description="Disordered" evidence="5">
    <location>
        <begin position="136"/>
        <end position="369"/>
    </location>
</feature>
<dbReference type="PROSITE" id="PS50118">
    <property type="entry name" value="HMG_BOX_2"/>
    <property type="match status" value="1"/>
</dbReference>
<gene>
    <name evidence="7" type="ORF">VM1G_01096</name>
</gene>
<dbReference type="SMR" id="A0A194VLU6"/>
<comment type="subcellular location">
    <subcellularLocation>
        <location evidence="1">Nucleus</location>
    </subcellularLocation>
</comment>
<evidence type="ECO:0000256" key="2">
    <source>
        <dbReference type="ARBA" id="ARBA00023242"/>
    </source>
</evidence>
<accession>A0A194VLU6</accession>
<dbReference type="InterPro" id="IPR036910">
    <property type="entry name" value="HMG_box_dom_sf"/>
</dbReference>
<dbReference type="Gene3D" id="1.10.30.10">
    <property type="entry name" value="High mobility group box domain"/>
    <property type="match status" value="1"/>
</dbReference>
<evidence type="ECO:0000256" key="5">
    <source>
        <dbReference type="SAM" id="MobiDB-lite"/>
    </source>
</evidence>
<dbReference type="Pfam" id="PF24245">
    <property type="entry name" value="INO80F"/>
    <property type="match status" value="1"/>
</dbReference>
<name>A0A194VLU6_CYTMA</name>
<sequence>MAPASCKSILSTIRAANDSIHPVSHDPTFPELLLRDLYILPMISARQLPTPYHTMVSTKIKMGRRADNADPLAIPPALPPSVEEAYRRKCLQLKQRTMEVEEANDAARLRLTRLQRQVEKLRIERAFLLEQIAKRTSTNVEDSEGSPSPPPTVRDGPSPSPVPSSLPTRPSGPRRQNLSSTRFGTASSGADHDLQQQPQEKPLRSKRGHRKPSVIANLESNGPPPTFINQSMHTLSPSSDAFSHSHAEVSQKDPSHRANGVSKPPKKPSSAFELYCDDHRSAVSSKGEDVNVEAELTRGWEDLPEGQREEYKTQETKAQAQYEKEKDAYAENDKTEAKPEQPAESQAEDTPARDEDVDMQTDDTPAADD</sequence>
<dbReference type="SUPFAM" id="SSF47095">
    <property type="entry name" value="HMG-box"/>
    <property type="match status" value="1"/>
</dbReference>
<feature type="compositionally biased region" description="Basic and acidic residues" evidence="5">
    <location>
        <begin position="322"/>
        <end position="341"/>
    </location>
</feature>
<evidence type="ECO:0000259" key="6">
    <source>
        <dbReference type="PROSITE" id="PS50118"/>
    </source>
</evidence>
<keyword evidence="8" id="KW-1185">Reference proteome</keyword>
<dbReference type="GO" id="GO:0003677">
    <property type="term" value="F:DNA binding"/>
    <property type="evidence" value="ECO:0007669"/>
    <property type="project" value="UniProtKB-UniRule"/>
</dbReference>
<dbReference type="Proteomes" id="UP000078559">
    <property type="component" value="Chromosome 1"/>
</dbReference>
<evidence type="ECO:0000313" key="8">
    <source>
        <dbReference type="Proteomes" id="UP000078559"/>
    </source>
</evidence>
<organism evidence="7 8">
    <name type="scientific">Cytospora mali</name>
    <name type="common">Apple Valsa canker fungus</name>
    <name type="synonym">Valsa mali</name>
    <dbReference type="NCBI Taxonomy" id="578113"/>
    <lineage>
        <taxon>Eukaryota</taxon>
        <taxon>Fungi</taxon>
        <taxon>Dikarya</taxon>
        <taxon>Ascomycota</taxon>
        <taxon>Pezizomycotina</taxon>
        <taxon>Sordariomycetes</taxon>
        <taxon>Sordariomycetidae</taxon>
        <taxon>Diaporthales</taxon>
        <taxon>Cytosporaceae</taxon>
        <taxon>Cytospora</taxon>
    </lineage>
</organism>
<feature type="DNA-binding region" description="HMG box" evidence="3">
    <location>
        <begin position="265"/>
        <end position="330"/>
    </location>
</feature>
<feature type="compositionally biased region" description="Polar residues" evidence="5">
    <location>
        <begin position="174"/>
        <end position="188"/>
    </location>
</feature>
<evidence type="ECO:0000256" key="3">
    <source>
        <dbReference type="PROSITE-ProRule" id="PRU00267"/>
    </source>
</evidence>
<feature type="compositionally biased region" description="Basic and acidic residues" evidence="5">
    <location>
        <begin position="243"/>
        <end position="256"/>
    </location>
</feature>
<feature type="compositionally biased region" description="Acidic residues" evidence="5">
    <location>
        <begin position="355"/>
        <end position="369"/>
    </location>
</feature>
<dbReference type="Pfam" id="PF00505">
    <property type="entry name" value="HMG_box"/>
    <property type="match status" value="1"/>
</dbReference>